<dbReference type="PROSITE" id="PS50082">
    <property type="entry name" value="WD_REPEATS_2"/>
    <property type="match status" value="3"/>
</dbReference>
<dbReference type="PANTHER" id="PTHR22842:SF3">
    <property type="entry name" value="WD REPEAT DOMAIN-CONTAINING PROTEIN 83"/>
    <property type="match status" value="1"/>
</dbReference>
<sequence length="312" mass="33931">MLVSTLWRPHLHLPVTLQLTKGNEKTKTGPVHCVSYSSGIGQYILTGGSDRKITLTNPTTATPLQSYTSHGYEVLSLSISPDNSTFASVGGDKLVFYWDVTTAKTLRRFEGHYSRINTVTHNDDASILISGSYDATVRLWDLKSQSRKAVQVLEDAKDSVTSVCARGCEVLVGSVDGRVRNYDVRMGRCFVDLVGWPVTCVSITGDGNALLVGALDGGIRLMDKLNGGLLQSYRGHVNANYRIRSCFGDAEKYVITGSEDGWIWVYDLLEGKVVEKLKGHGGKVVTCVAYNPGGRKQMVSSGTDGTVIVWGE</sequence>
<dbReference type="GO" id="GO:0000398">
    <property type="term" value="P:mRNA splicing, via spliceosome"/>
    <property type="evidence" value="ECO:0007669"/>
    <property type="project" value="TreeGrafter"/>
</dbReference>
<feature type="repeat" description="WD" evidence="6">
    <location>
        <begin position="67"/>
        <end position="108"/>
    </location>
</feature>
<dbReference type="PROSITE" id="PS50294">
    <property type="entry name" value="WD_REPEATS_REGION"/>
    <property type="match status" value="2"/>
</dbReference>
<dbReference type="Proteomes" id="UP000276215">
    <property type="component" value="Unassembled WGS sequence"/>
</dbReference>
<accession>A0A3N4JZ32</accession>
<dbReference type="PROSITE" id="PS00678">
    <property type="entry name" value="WD_REPEATS_1"/>
    <property type="match status" value="1"/>
</dbReference>
<comment type="subcellular location">
    <subcellularLocation>
        <location evidence="1">Cytoplasm</location>
    </subcellularLocation>
</comment>
<dbReference type="InterPro" id="IPR036322">
    <property type="entry name" value="WD40_repeat_dom_sf"/>
</dbReference>
<evidence type="ECO:0000256" key="1">
    <source>
        <dbReference type="ARBA" id="ARBA00004496"/>
    </source>
</evidence>
<feature type="repeat" description="WD" evidence="6">
    <location>
        <begin position="109"/>
        <end position="150"/>
    </location>
</feature>
<gene>
    <name evidence="7" type="ORF">L873DRAFT_1669704</name>
</gene>
<dbReference type="Gene3D" id="2.130.10.10">
    <property type="entry name" value="YVTN repeat-like/Quinoprotein amine dehydrogenase"/>
    <property type="match status" value="2"/>
</dbReference>
<dbReference type="SUPFAM" id="SSF50978">
    <property type="entry name" value="WD40 repeat-like"/>
    <property type="match status" value="1"/>
</dbReference>
<dbReference type="EMBL" id="ML120362">
    <property type="protein sequence ID" value="RPB03537.1"/>
    <property type="molecule type" value="Genomic_DNA"/>
</dbReference>
<protein>
    <submittedName>
        <fullName evidence="7">WD40 repeat-like protein</fullName>
    </submittedName>
</protein>
<dbReference type="InterPro" id="IPR015943">
    <property type="entry name" value="WD40/YVTN_repeat-like_dom_sf"/>
</dbReference>
<proteinExistence type="inferred from homology"/>
<dbReference type="OrthoDB" id="1068471at2759"/>
<evidence type="ECO:0000313" key="8">
    <source>
        <dbReference type="Proteomes" id="UP000276215"/>
    </source>
</evidence>
<dbReference type="PRINTS" id="PR00320">
    <property type="entry name" value="GPROTEINBRPT"/>
</dbReference>
<evidence type="ECO:0000313" key="7">
    <source>
        <dbReference type="EMBL" id="RPB03537.1"/>
    </source>
</evidence>
<organism evidence="7 8">
    <name type="scientific">Choiromyces venosus 120613-1</name>
    <dbReference type="NCBI Taxonomy" id="1336337"/>
    <lineage>
        <taxon>Eukaryota</taxon>
        <taxon>Fungi</taxon>
        <taxon>Dikarya</taxon>
        <taxon>Ascomycota</taxon>
        <taxon>Pezizomycotina</taxon>
        <taxon>Pezizomycetes</taxon>
        <taxon>Pezizales</taxon>
        <taxon>Tuberaceae</taxon>
        <taxon>Choiromyces</taxon>
    </lineage>
</organism>
<evidence type="ECO:0000256" key="4">
    <source>
        <dbReference type="ARBA" id="ARBA00022737"/>
    </source>
</evidence>
<dbReference type="STRING" id="1336337.A0A3N4JZ32"/>
<dbReference type="PANTHER" id="PTHR22842">
    <property type="entry name" value="WD40 REPEAT PROTEIN"/>
    <property type="match status" value="1"/>
</dbReference>
<dbReference type="Pfam" id="PF00400">
    <property type="entry name" value="WD40"/>
    <property type="match status" value="5"/>
</dbReference>
<dbReference type="InterPro" id="IPR001680">
    <property type="entry name" value="WD40_rpt"/>
</dbReference>
<dbReference type="InterPro" id="IPR019775">
    <property type="entry name" value="WD40_repeat_CS"/>
</dbReference>
<evidence type="ECO:0000256" key="3">
    <source>
        <dbReference type="ARBA" id="ARBA00022574"/>
    </source>
</evidence>
<keyword evidence="2" id="KW-0963">Cytoplasm</keyword>
<dbReference type="InterPro" id="IPR051980">
    <property type="entry name" value="WD_repeat_MORG1"/>
</dbReference>
<evidence type="ECO:0000256" key="5">
    <source>
        <dbReference type="ARBA" id="ARBA00038145"/>
    </source>
</evidence>
<keyword evidence="4" id="KW-0677">Repeat</keyword>
<keyword evidence="3 6" id="KW-0853">WD repeat</keyword>
<reference evidence="7 8" key="1">
    <citation type="journal article" date="2018" name="Nat. Ecol. Evol.">
        <title>Pezizomycetes genomes reveal the molecular basis of ectomycorrhizal truffle lifestyle.</title>
        <authorList>
            <person name="Murat C."/>
            <person name="Payen T."/>
            <person name="Noel B."/>
            <person name="Kuo A."/>
            <person name="Morin E."/>
            <person name="Chen J."/>
            <person name="Kohler A."/>
            <person name="Krizsan K."/>
            <person name="Balestrini R."/>
            <person name="Da Silva C."/>
            <person name="Montanini B."/>
            <person name="Hainaut M."/>
            <person name="Levati E."/>
            <person name="Barry K.W."/>
            <person name="Belfiori B."/>
            <person name="Cichocki N."/>
            <person name="Clum A."/>
            <person name="Dockter R.B."/>
            <person name="Fauchery L."/>
            <person name="Guy J."/>
            <person name="Iotti M."/>
            <person name="Le Tacon F."/>
            <person name="Lindquist E.A."/>
            <person name="Lipzen A."/>
            <person name="Malagnac F."/>
            <person name="Mello A."/>
            <person name="Molinier V."/>
            <person name="Miyauchi S."/>
            <person name="Poulain J."/>
            <person name="Riccioni C."/>
            <person name="Rubini A."/>
            <person name="Sitrit Y."/>
            <person name="Splivallo R."/>
            <person name="Traeger S."/>
            <person name="Wang M."/>
            <person name="Zifcakova L."/>
            <person name="Wipf D."/>
            <person name="Zambonelli A."/>
            <person name="Paolocci F."/>
            <person name="Nowrousian M."/>
            <person name="Ottonello S."/>
            <person name="Baldrian P."/>
            <person name="Spatafora J.W."/>
            <person name="Henrissat B."/>
            <person name="Nagy L.G."/>
            <person name="Aury J.M."/>
            <person name="Wincker P."/>
            <person name="Grigoriev I.V."/>
            <person name="Bonfante P."/>
            <person name="Martin F.M."/>
        </authorList>
    </citation>
    <scope>NUCLEOTIDE SEQUENCE [LARGE SCALE GENOMIC DNA]</scope>
    <source>
        <strain evidence="7 8">120613-1</strain>
    </source>
</reference>
<dbReference type="CDD" id="cd00200">
    <property type="entry name" value="WD40"/>
    <property type="match status" value="1"/>
</dbReference>
<keyword evidence="8" id="KW-1185">Reference proteome</keyword>
<dbReference type="InterPro" id="IPR020472">
    <property type="entry name" value="WD40_PAC1"/>
</dbReference>
<dbReference type="SMART" id="SM00320">
    <property type="entry name" value="WD40"/>
    <property type="match status" value="7"/>
</dbReference>
<evidence type="ECO:0000256" key="6">
    <source>
        <dbReference type="PROSITE-ProRule" id="PRU00221"/>
    </source>
</evidence>
<name>A0A3N4JZ32_9PEZI</name>
<dbReference type="AlphaFoldDB" id="A0A3N4JZ32"/>
<evidence type="ECO:0000256" key="2">
    <source>
        <dbReference type="ARBA" id="ARBA00022490"/>
    </source>
</evidence>
<feature type="repeat" description="WD" evidence="6">
    <location>
        <begin position="285"/>
        <end position="312"/>
    </location>
</feature>
<dbReference type="GO" id="GO:0071013">
    <property type="term" value="C:catalytic step 2 spliceosome"/>
    <property type="evidence" value="ECO:0007669"/>
    <property type="project" value="TreeGrafter"/>
</dbReference>
<comment type="similarity">
    <text evidence="5">Belongs to the WD repeat MORG1 family.</text>
</comment>
<dbReference type="GO" id="GO:0005737">
    <property type="term" value="C:cytoplasm"/>
    <property type="evidence" value="ECO:0007669"/>
    <property type="project" value="UniProtKB-SubCell"/>
</dbReference>